<dbReference type="GO" id="GO:0015666">
    <property type="term" value="F:restriction endodeoxyribonuclease activity"/>
    <property type="evidence" value="ECO:0007669"/>
    <property type="project" value="TreeGrafter"/>
</dbReference>
<sequence>MSIRSKAQAAITSVTLASARFAKDSVDRIAGAAHDMASQNAPIKAVKGWVVSLFVQAISSCSIEQDRMDAVAWLATAREFLGNDGWSTASKAKKIYALTDSRRLAKGVFRSVSQAYRSYKNADMPLAVKIAIPVTLSAGAILGGPSVGIAGFGSAIGMPILLVIFLGAAGITSVLEAVLSNSEARNYVSIVAYMIAKDEILRRSSHEMRKAMSEEIMSPRRQECRSGDSEVQTMLFRMNPYDFEKHVMSFFQDAGLLAWATKKSNDAGVDGFARHSNGLIVVQCKRNAEENGVGRPTIQQFKGVVEENSAWRGYIVTTSYFTDEAVKSASKNASVILIDRGKLLEWHRSGIDATQYN</sequence>
<evidence type="ECO:0000259" key="2">
    <source>
        <dbReference type="Pfam" id="PF04471"/>
    </source>
</evidence>
<accession>A0A1A8XRV3</accession>
<dbReference type="Gene3D" id="3.40.1350.10">
    <property type="match status" value="1"/>
</dbReference>
<dbReference type="InterPro" id="IPR011335">
    <property type="entry name" value="Restrct_endonuc-II-like"/>
</dbReference>
<keyword evidence="1" id="KW-0472">Membrane</keyword>
<keyword evidence="1" id="KW-1133">Transmembrane helix</keyword>
<proteinExistence type="predicted"/>
<keyword evidence="1" id="KW-0812">Transmembrane</keyword>
<dbReference type="InterPro" id="IPR011856">
    <property type="entry name" value="tRNA_endonuc-like_dom_sf"/>
</dbReference>
<reference evidence="4" key="1">
    <citation type="submission" date="2016-06" db="EMBL/GenBank/DDBJ databases">
        <authorList>
            <person name="McIlroy S.J."/>
            <person name="Karst S.M."/>
            <person name="Albertsen M."/>
        </authorList>
    </citation>
    <scope>NUCLEOTIDE SEQUENCE [LARGE SCALE GENOMIC DNA]</scope>
</reference>
<protein>
    <submittedName>
        <fullName evidence="3">Restriction system protein</fullName>
    </submittedName>
</protein>
<dbReference type="PANTHER" id="PTHR30015">
    <property type="entry name" value="MRR RESTRICTION SYSTEM PROTEIN"/>
    <property type="match status" value="1"/>
</dbReference>
<gene>
    <name evidence="3" type="ORF">ACCAA_400065</name>
</gene>
<organism evidence="3 4">
    <name type="scientific">Candidatus Accumulibacter aalborgensis</name>
    <dbReference type="NCBI Taxonomy" id="1860102"/>
    <lineage>
        <taxon>Bacteria</taxon>
        <taxon>Pseudomonadati</taxon>
        <taxon>Pseudomonadota</taxon>
        <taxon>Betaproteobacteria</taxon>
        <taxon>Candidatus Accumulibacter</taxon>
    </lineage>
</organism>
<evidence type="ECO:0000313" key="4">
    <source>
        <dbReference type="Proteomes" id="UP000199169"/>
    </source>
</evidence>
<keyword evidence="4" id="KW-1185">Reference proteome</keyword>
<dbReference type="PANTHER" id="PTHR30015:SF7">
    <property type="entry name" value="TYPE IV METHYL-DIRECTED RESTRICTION ENZYME ECOKMRR"/>
    <property type="match status" value="1"/>
</dbReference>
<evidence type="ECO:0000313" key="3">
    <source>
        <dbReference type="EMBL" id="SBT07217.1"/>
    </source>
</evidence>
<feature type="domain" description="Restriction endonuclease type IV Mrr" evidence="2">
    <location>
        <begin position="237"/>
        <end position="346"/>
    </location>
</feature>
<feature type="transmembrane region" description="Helical" evidence="1">
    <location>
        <begin position="156"/>
        <end position="179"/>
    </location>
</feature>
<dbReference type="EMBL" id="FLQX01000117">
    <property type="protein sequence ID" value="SBT07217.1"/>
    <property type="molecule type" value="Genomic_DNA"/>
</dbReference>
<name>A0A1A8XRV3_9PROT</name>
<dbReference type="AlphaFoldDB" id="A0A1A8XRV3"/>
<dbReference type="InterPro" id="IPR052906">
    <property type="entry name" value="Type_IV_Methyl-Rstrct_Enzyme"/>
</dbReference>
<dbReference type="STRING" id="1860102.ACCAA_400065"/>
<feature type="transmembrane region" description="Helical" evidence="1">
    <location>
        <begin position="126"/>
        <end position="150"/>
    </location>
</feature>
<dbReference type="GO" id="GO:0003677">
    <property type="term" value="F:DNA binding"/>
    <property type="evidence" value="ECO:0007669"/>
    <property type="project" value="InterPro"/>
</dbReference>
<evidence type="ECO:0000256" key="1">
    <source>
        <dbReference type="SAM" id="Phobius"/>
    </source>
</evidence>
<dbReference type="InterPro" id="IPR007560">
    <property type="entry name" value="Restrct_endonuc_IV_Mrr"/>
</dbReference>
<dbReference type="SUPFAM" id="SSF52980">
    <property type="entry name" value="Restriction endonuclease-like"/>
    <property type="match status" value="1"/>
</dbReference>
<dbReference type="Pfam" id="PF04471">
    <property type="entry name" value="Mrr_cat"/>
    <property type="match status" value="1"/>
</dbReference>
<dbReference type="GO" id="GO:0009307">
    <property type="term" value="P:DNA restriction-modification system"/>
    <property type="evidence" value="ECO:0007669"/>
    <property type="project" value="InterPro"/>
</dbReference>
<dbReference type="Proteomes" id="UP000199169">
    <property type="component" value="Unassembled WGS sequence"/>
</dbReference>